<protein>
    <submittedName>
        <fullName evidence="1">Uncharacterized protein</fullName>
    </submittedName>
</protein>
<evidence type="ECO:0000313" key="1">
    <source>
        <dbReference type="EMBL" id="CAJ0904275.1"/>
    </source>
</evidence>
<gene>
    <name evidence="1" type="ORF">R77564_05065</name>
</gene>
<sequence>MADGELTLDLQEVVQSLWRRIAWPVVPLPRNPRCNAVSLAPVRVEVQVVVARRNFRVAHRLVECRRFRDVQFSDVIAWRGADRVHKSAEALAGQTPHFDVRVVCSEAVQDRFKGFNSSLQFGLRVGELVLVGKRGTHGLPERARDRQVVMRNAMHDARGECVEPDLGKKRERDEMPVDVVAFGQEIRVPIVVDHLRNLVRHGQGDIARIQAPMDRPPERDRIARQVAQAGGDVLVKFTHHRHGNAVGIRCREFKGHHQG</sequence>
<proteinExistence type="predicted"/>
<evidence type="ECO:0000313" key="2">
    <source>
        <dbReference type="Proteomes" id="UP001189792"/>
    </source>
</evidence>
<dbReference type="EMBL" id="CAUDLI010000016">
    <property type="protein sequence ID" value="CAJ0904275.1"/>
    <property type="molecule type" value="Genomic_DNA"/>
</dbReference>
<reference evidence="1 2" key="1">
    <citation type="submission" date="2023-07" db="EMBL/GenBank/DDBJ databases">
        <authorList>
            <person name="Peeters C."/>
        </authorList>
    </citation>
    <scope>NUCLEOTIDE SEQUENCE [LARGE SCALE GENOMIC DNA]</scope>
    <source>
        <strain evidence="1 2">LMG 32965</strain>
    </source>
</reference>
<keyword evidence="2" id="KW-1185">Reference proteome</keyword>
<accession>A0ABM9L5B2</accession>
<organism evidence="1 2">
    <name type="scientific">Ralstonia flatus</name>
    <dbReference type="NCBI Taxonomy" id="3058601"/>
    <lineage>
        <taxon>Bacteria</taxon>
        <taxon>Pseudomonadati</taxon>
        <taxon>Pseudomonadota</taxon>
        <taxon>Betaproteobacteria</taxon>
        <taxon>Burkholderiales</taxon>
        <taxon>Burkholderiaceae</taxon>
        <taxon>Ralstonia</taxon>
    </lineage>
</organism>
<comment type="caution">
    <text evidence="1">The sequence shown here is derived from an EMBL/GenBank/DDBJ whole genome shotgun (WGS) entry which is preliminary data.</text>
</comment>
<dbReference type="Proteomes" id="UP001189792">
    <property type="component" value="Unassembled WGS sequence"/>
</dbReference>
<name>A0ABM9L5B2_9RALS</name>